<dbReference type="PANTHER" id="PTHR43298">
    <property type="entry name" value="MULTIDRUG RESISTANCE PROTEIN NORM-RELATED"/>
    <property type="match status" value="1"/>
</dbReference>
<comment type="subcellular location">
    <subcellularLocation>
        <location evidence="2">Cell membrane</location>
        <topology evidence="2">Multi-pass membrane protein</topology>
    </subcellularLocation>
</comment>
<evidence type="ECO:0000256" key="2">
    <source>
        <dbReference type="ARBA" id="ARBA00004651"/>
    </source>
</evidence>
<keyword evidence="6" id="KW-0050">Antiport</keyword>
<feature type="transmembrane region" description="Helical" evidence="13">
    <location>
        <begin position="192"/>
        <end position="211"/>
    </location>
</feature>
<evidence type="ECO:0000256" key="12">
    <source>
        <dbReference type="ARBA" id="ARBA00031636"/>
    </source>
</evidence>
<evidence type="ECO:0000313" key="14">
    <source>
        <dbReference type="EMBL" id="NMD49866.1"/>
    </source>
</evidence>
<dbReference type="GO" id="GO:0006811">
    <property type="term" value="P:monoatomic ion transport"/>
    <property type="evidence" value="ECO:0007669"/>
    <property type="project" value="UniProtKB-KW"/>
</dbReference>
<evidence type="ECO:0000256" key="5">
    <source>
        <dbReference type="ARBA" id="ARBA00022448"/>
    </source>
</evidence>
<feature type="transmembrane region" description="Helical" evidence="13">
    <location>
        <begin position="95"/>
        <end position="117"/>
    </location>
</feature>
<dbReference type="GO" id="GO:0005886">
    <property type="term" value="C:plasma membrane"/>
    <property type="evidence" value="ECO:0007669"/>
    <property type="project" value="UniProtKB-SubCell"/>
</dbReference>
<keyword evidence="8 13" id="KW-0812">Transmembrane</keyword>
<organism evidence="14 15">
    <name type="scientific">Streptococcus ratti</name>
    <dbReference type="NCBI Taxonomy" id="1341"/>
    <lineage>
        <taxon>Bacteria</taxon>
        <taxon>Bacillati</taxon>
        <taxon>Bacillota</taxon>
        <taxon>Bacilli</taxon>
        <taxon>Lactobacillales</taxon>
        <taxon>Streptococcaceae</taxon>
        <taxon>Streptococcus</taxon>
    </lineage>
</organism>
<comment type="caution">
    <text evidence="14">The sequence shown here is derived from an EMBL/GenBank/DDBJ whole genome shotgun (WGS) entry which is preliminary data.</text>
</comment>
<dbReference type="Pfam" id="PF01554">
    <property type="entry name" value="MatE"/>
    <property type="match status" value="2"/>
</dbReference>
<accession>A0A7X9LEM8</accession>
<evidence type="ECO:0000256" key="1">
    <source>
        <dbReference type="ARBA" id="ARBA00003408"/>
    </source>
</evidence>
<dbReference type="InterPro" id="IPR048279">
    <property type="entry name" value="MdtK-like"/>
</dbReference>
<evidence type="ECO:0000256" key="13">
    <source>
        <dbReference type="SAM" id="Phobius"/>
    </source>
</evidence>
<keyword evidence="5" id="KW-0813">Transport</keyword>
<evidence type="ECO:0000256" key="3">
    <source>
        <dbReference type="ARBA" id="ARBA00010199"/>
    </source>
</evidence>
<feature type="transmembrane region" description="Helical" evidence="13">
    <location>
        <begin position="231"/>
        <end position="249"/>
    </location>
</feature>
<dbReference type="PIRSF" id="PIRSF006603">
    <property type="entry name" value="DinF"/>
    <property type="match status" value="1"/>
</dbReference>
<feature type="transmembrane region" description="Helical" evidence="13">
    <location>
        <begin position="166"/>
        <end position="186"/>
    </location>
</feature>
<dbReference type="GO" id="GO:0042910">
    <property type="term" value="F:xenobiotic transmembrane transporter activity"/>
    <property type="evidence" value="ECO:0007669"/>
    <property type="project" value="InterPro"/>
</dbReference>
<feature type="transmembrane region" description="Helical" evidence="13">
    <location>
        <begin position="12"/>
        <end position="33"/>
    </location>
</feature>
<feature type="transmembrane region" description="Helical" evidence="13">
    <location>
        <begin position="354"/>
        <end position="375"/>
    </location>
</feature>
<feature type="transmembrane region" description="Helical" evidence="13">
    <location>
        <begin position="53"/>
        <end position="75"/>
    </location>
</feature>
<protein>
    <recommendedName>
        <fullName evidence="4">Probable multidrug resistance protein NorM</fullName>
    </recommendedName>
    <alternativeName>
        <fullName evidence="12">Multidrug-efflux transporter</fullName>
    </alternativeName>
</protein>
<comment type="function">
    <text evidence="1">Multidrug efflux pump.</text>
</comment>
<dbReference type="PANTHER" id="PTHR43298:SF2">
    <property type="entry name" value="FMN_FAD EXPORTER YEEO-RELATED"/>
    <property type="match status" value="1"/>
</dbReference>
<dbReference type="InterPro" id="IPR002528">
    <property type="entry name" value="MATE_fam"/>
</dbReference>
<evidence type="ECO:0000256" key="11">
    <source>
        <dbReference type="ARBA" id="ARBA00023136"/>
    </source>
</evidence>
<dbReference type="EMBL" id="JABASA010000025">
    <property type="protein sequence ID" value="NMD49866.1"/>
    <property type="molecule type" value="Genomic_DNA"/>
</dbReference>
<feature type="transmembrane region" description="Helical" evidence="13">
    <location>
        <begin position="137"/>
        <end position="154"/>
    </location>
</feature>
<dbReference type="NCBIfam" id="TIGR00797">
    <property type="entry name" value="matE"/>
    <property type="match status" value="1"/>
</dbReference>
<evidence type="ECO:0000256" key="4">
    <source>
        <dbReference type="ARBA" id="ARBA00020268"/>
    </source>
</evidence>
<feature type="transmembrane region" description="Helical" evidence="13">
    <location>
        <begin position="314"/>
        <end position="334"/>
    </location>
</feature>
<dbReference type="AlphaFoldDB" id="A0A7X9LEM8"/>
<keyword evidence="9 13" id="KW-1133">Transmembrane helix</keyword>
<evidence type="ECO:0000256" key="7">
    <source>
        <dbReference type="ARBA" id="ARBA00022475"/>
    </source>
</evidence>
<dbReference type="Proteomes" id="UP000532121">
    <property type="component" value="Unassembled WGS sequence"/>
</dbReference>
<name>A0A7X9LEM8_STRRT</name>
<evidence type="ECO:0000256" key="6">
    <source>
        <dbReference type="ARBA" id="ARBA00022449"/>
    </source>
</evidence>
<evidence type="ECO:0000256" key="8">
    <source>
        <dbReference type="ARBA" id="ARBA00022692"/>
    </source>
</evidence>
<sequence>MMDLTKGKEWKVLLIFSLPIFLGNLFEQLYNIIDTVIVGNLVGARGLAAVGSSTQIVALTISVSTGMSIGASVIISQLYGAKKNKDMKEVIDTNLIFNILFSTLLMILALFCSNFLLKLLNIPVHLLFDASAYLKTTLLGLPFLFAYNTLANILRGLGDSKTPTTILISSVFLNTLLDLLFIKGFAYGIVGAALATAIAQLFSFVVCLLYMHKYYPELVPNFFHLKWRWRILKHSLAIGFPAMLQQVFISFGFLVIQFLVNGFGASAIAAYTAASKVDAFAEMPAINLGQALMNFTAQNEGAGKQKRITKGGKSALITALMISIAISVLIYSFAPHFIILFNHSRTIVRIGQNYLRIVSAFYFVFGAMQVLNGLLLGYGKSLLPLIASIITFCFLQVPLAVCLSHTSLGFNGIWLAAPFGWSAGFLMRLVYFIDISKKLRI</sequence>
<dbReference type="InterPro" id="IPR050222">
    <property type="entry name" value="MATE_MdtK"/>
</dbReference>
<dbReference type="CDD" id="cd13138">
    <property type="entry name" value="MATE_yoeA_like"/>
    <property type="match status" value="1"/>
</dbReference>
<dbReference type="RefSeq" id="WP_193523976.1">
    <property type="nucleotide sequence ID" value="NZ_JABASA010000025.1"/>
</dbReference>
<feature type="transmembrane region" description="Helical" evidence="13">
    <location>
        <begin position="382"/>
        <end position="401"/>
    </location>
</feature>
<keyword evidence="11 13" id="KW-0472">Membrane</keyword>
<proteinExistence type="inferred from homology"/>
<evidence type="ECO:0000256" key="10">
    <source>
        <dbReference type="ARBA" id="ARBA00023065"/>
    </source>
</evidence>
<keyword evidence="7" id="KW-1003">Cell membrane</keyword>
<gene>
    <name evidence="14" type="ORF">HHO37_09380</name>
</gene>
<evidence type="ECO:0000313" key="15">
    <source>
        <dbReference type="Proteomes" id="UP000532121"/>
    </source>
</evidence>
<reference evidence="14 15" key="1">
    <citation type="submission" date="2020-04" db="EMBL/GenBank/DDBJ databases">
        <title>MicrobeNet Type strains.</title>
        <authorList>
            <person name="Nicholson A.C."/>
        </authorList>
    </citation>
    <scope>NUCLEOTIDE SEQUENCE [LARGE SCALE GENOMIC DNA]</scope>
    <source>
        <strain evidence="14 15">DSM 22768</strain>
    </source>
</reference>
<evidence type="ECO:0000256" key="9">
    <source>
        <dbReference type="ARBA" id="ARBA00022989"/>
    </source>
</evidence>
<feature type="transmembrane region" description="Helical" evidence="13">
    <location>
        <begin position="413"/>
        <end position="433"/>
    </location>
</feature>
<comment type="similarity">
    <text evidence="3">Belongs to the multi antimicrobial extrusion (MATE) (TC 2.A.66.1) family.</text>
</comment>
<dbReference type="GO" id="GO:0015297">
    <property type="term" value="F:antiporter activity"/>
    <property type="evidence" value="ECO:0007669"/>
    <property type="project" value="UniProtKB-KW"/>
</dbReference>
<keyword evidence="10" id="KW-0406">Ion transport</keyword>